<dbReference type="InterPro" id="IPR052022">
    <property type="entry name" value="26kDa_periplasmic_antigen"/>
</dbReference>
<gene>
    <name evidence="2" type="ORF">CO087_01980</name>
</gene>
<dbReference type="EMBL" id="PFTL01000038">
    <property type="protein sequence ID" value="PJB83338.1"/>
    <property type="molecule type" value="Genomic_DNA"/>
</dbReference>
<comment type="caution">
    <text evidence="2">The sequence shown here is derived from an EMBL/GenBank/DDBJ whole genome shotgun (WGS) entry which is preliminary data.</text>
</comment>
<evidence type="ECO:0000313" key="2">
    <source>
        <dbReference type="EMBL" id="PJB83338.1"/>
    </source>
</evidence>
<dbReference type="PANTHER" id="PTHR34387">
    <property type="entry name" value="SLR1258 PROTEIN"/>
    <property type="match status" value="1"/>
</dbReference>
<organism evidence="2 3">
    <name type="scientific">Candidatus Wolfebacteria bacterium CG_4_9_14_0_8_um_filter_39_46</name>
    <dbReference type="NCBI Taxonomy" id="1975064"/>
    <lineage>
        <taxon>Bacteria</taxon>
        <taxon>Candidatus Wolfeibacteriota</taxon>
    </lineage>
</organism>
<evidence type="ECO:0008006" key="4">
    <source>
        <dbReference type="Google" id="ProtNLM"/>
    </source>
</evidence>
<reference evidence="3" key="1">
    <citation type="submission" date="2017-09" db="EMBL/GenBank/DDBJ databases">
        <title>Depth-based differentiation of microbial function through sediment-hosted aquifers and enrichment of novel symbionts in the deep terrestrial subsurface.</title>
        <authorList>
            <person name="Probst A.J."/>
            <person name="Ladd B."/>
            <person name="Jarett J.K."/>
            <person name="Geller-Mcgrath D.E."/>
            <person name="Sieber C.M.K."/>
            <person name="Emerson J.B."/>
            <person name="Anantharaman K."/>
            <person name="Thomas B.C."/>
            <person name="Malmstrom R."/>
            <person name="Stieglmeier M."/>
            <person name="Klingl A."/>
            <person name="Woyke T."/>
            <person name="Ryan C.M."/>
            <person name="Banfield J.F."/>
        </authorList>
    </citation>
    <scope>NUCLEOTIDE SEQUENCE [LARGE SCALE GENOMIC DNA]</scope>
</reference>
<evidence type="ECO:0000256" key="1">
    <source>
        <dbReference type="SAM" id="Phobius"/>
    </source>
</evidence>
<keyword evidence="1" id="KW-0472">Membrane</keyword>
<dbReference type="InterPro" id="IPR007497">
    <property type="entry name" value="SIMPL/DUF541"/>
</dbReference>
<dbReference type="AlphaFoldDB" id="A0A2M8D874"/>
<name>A0A2M8D874_9BACT</name>
<sequence>MENDISKSKNQAIIIFLGFLMLVIIYSLFFGPAKKYGDSLMPAKTINVSAEGKVTVSPDIAKLSFSVVSEGANSKLLAENNNKKMNAAIDFAKSQGIEEKDIKTTEYNLSPRYEYDEKTKKTFISGYTLTQTVLVKVRDLNKVAEVLGGLPALGINQISSISFDIDEPEKYLSEARNQAFDKAKEKAKAIAEKNGVKLGQVINFYEYQSTPYYQNVRALGMGGAEAVQPLPQIQPGSQEVTIQVSVTYEIK</sequence>
<evidence type="ECO:0000313" key="3">
    <source>
        <dbReference type="Proteomes" id="UP000230577"/>
    </source>
</evidence>
<keyword evidence="1" id="KW-1133">Transmembrane helix</keyword>
<keyword evidence="1" id="KW-0812">Transmembrane</keyword>
<protein>
    <recommendedName>
        <fullName evidence="4">SIMPL domain-containing protein</fullName>
    </recommendedName>
</protein>
<dbReference type="Pfam" id="PF04402">
    <property type="entry name" value="SIMPL"/>
    <property type="match status" value="1"/>
</dbReference>
<dbReference type="Gene3D" id="3.30.70.2970">
    <property type="entry name" value="Protein of unknown function (DUF541), domain 2"/>
    <property type="match status" value="1"/>
</dbReference>
<dbReference type="Gene3D" id="3.30.110.170">
    <property type="entry name" value="Protein of unknown function (DUF541), domain 1"/>
    <property type="match status" value="1"/>
</dbReference>
<dbReference type="GO" id="GO:0006974">
    <property type="term" value="P:DNA damage response"/>
    <property type="evidence" value="ECO:0007669"/>
    <property type="project" value="TreeGrafter"/>
</dbReference>
<proteinExistence type="predicted"/>
<dbReference type="PANTHER" id="PTHR34387:SF1">
    <property type="entry name" value="PERIPLASMIC IMMUNOGENIC PROTEIN"/>
    <property type="match status" value="1"/>
</dbReference>
<dbReference type="Proteomes" id="UP000230577">
    <property type="component" value="Unassembled WGS sequence"/>
</dbReference>
<feature type="transmembrane region" description="Helical" evidence="1">
    <location>
        <begin position="12"/>
        <end position="31"/>
    </location>
</feature>
<accession>A0A2M8D874</accession>